<feature type="region of interest" description="Disordered" evidence="1">
    <location>
        <begin position="182"/>
        <end position="283"/>
    </location>
</feature>
<reference evidence="2" key="1">
    <citation type="journal article" date="2020" name="Fungal Divers.">
        <title>Resolving the Mortierellaceae phylogeny through synthesis of multi-gene phylogenetics and phylogenomics.</title>
        <authorList>
            <person name="Vandepol N."/>
            <person name="Liber J."/>
            <person name="Desiro A."/>
            <person name="Na H."/>
            <person name="Kennedy M."/>
            <person name="Barry K."/>
            <person name="Grigoriev I.V."/>
            <person name="Miller A.N."/>
            <person name="O'Donnell K."/>
            <person name="Stajich J.E."/>
            <person name="Bonito G."/>
        </authorList>
    </citation>
    <scope>NUCLEOTIDE SEQUENCE</scope>
    <source>
        <strain evidence="2">REB-010B</strain>
    </source>
</reference>
<dbReference type="EMBL" id="JAAAIP010000368">
    <property type="protein sequence ID" value="KAG0318505.1"/>
    <property type="molecule type" value="Genomic_DNA"/>
</dbReference>
<evidence type="ECO:0000313" key="3">
    <source>
        <dbReference type="Proteomes" id="UP000738325"/>
    </source>
</evidence>
<evidence type="ECO:0000313" key="2">
    <source>
        <dbReference type="EMBL" id="KAG0318505.1"/>
    </source>
</evidence>
<dbReference type="AlphaFoldDB" id="A0A9P6UT59"/>
<protein>
    <submittedName>
        <fullName evidence="2">Uncharacterized protein</fullName>
    </submittedName>
</protein>
<keyword evidence="3" id="KW-1185">Reference proteome</keyword>
<feature type="compositionally biased region" description="Polar residues" evidence="1">
    <location>
        <begin position="204"/>
        <end position="218"/>
    </location>
</feature>
<dbReference type="Proteomes" id="UP000738325">
    <property type="component" value="Unassembled WGS sequence"/>
</dbReference>
<accession>A0A9P6UT59</accession>
<feature type="compositionally biased region" description="Low complexity" evidence="1">
    <location>
        <begin position="226"/>
        <end position="235"/>
    </location>
</feature>
<dbReference type="OrthoDB" id="10070965at2759"/>
<proteinExistence type="predicted"/>
<organism evidence="2 3">
    <name type="scientific">Dissophora globulifera</name>
    <dbReference type="NCBI Taxonomy" id="979702"/>
    <lineage>
        <taxon>Eukaryota</taxon>
        <taxon>Fungi</taxon>
        <taxon>Fungi incertae sedis</taxon>
        <taxon>Mucoromycota</taxon>
        <taxon>Mortierellomycotina</taxon>
        <taxon>Mortierellomycetes</taxon>
        <taxon>Mortierellales</taxon>
        <taxon>Mortierellaceae</taxon>
        <taxon>Dissophora</taxon>
    </lineage>
</organism>
<name>A0A9P6UT59_9FUNG</name>
<comment type="caution">
    <text evidence="2">The sequence shown here is derived from an EMBL/GenBank/DDBJ whole genome shotgun (WGS) entry which is preliminary data.</text>
</comment>
<gene>
    <name evidence="2" type="ORF">BGZ99_005635</name>
</gene>
<evidence type="ECO:0000256" key="1">
    <source>
        <dbReference type="SAM" id="MobiDB-lite"/>
    </source>
</evidence>
<sequence>MIESGLRLDRDEDGIGNQLRFQRWHDLVDKARLHVSEEQCLADNEDEWNDLVARHHALIGKIAEKKDNTDTHNHSSNFAFDYGTEPVQQDGAVSHLVEPELAPLEEENILDHLNELSVRDRDVLDSLGLEYSIQDYYRLLRQAKQEEDTRVMQLKVTAVNLERALAGKKPLKSSEIEGLLNVAGTSMSSRQRQQNRRRGRRGQSYSPTGRSARRSSPSYEPYNDDSSSSHSGSESPKSENVEFIMEYRSTAEDEGDHSWIDNDPSLGSDYNRMDTKTPSQRWQRTIKGTSALSGSSNVDVVSPAKMSLAEKLKQRMRQGLDKSIRSNELKRQTKEREQELYQARQKGDSSWNQGQAERWRTTGTYGRAAAPIGGAGAKAGAGVAAVAAVAVAAVNAMVRNGALRHRARVDGAEAGVAIKCMANITRLTGIVILPALEREEDDALEVPEGDRGVDLDLGLLAAASILA</sequence>